<organism evidence="2 3">
    <name type="scientific">Portunus trituberculatus</name>
    <name type="common">Swimming crab</name>
    <name type="synonym">Neptunus trituberculatus</name>
    <dbReference type="NCBI Taxonomy" id="210409"/>
    <lineage>
        <taxon>Eukaryota</taxon>
        <taxon>Metazoa</taxon>
        <taxon>Ecdysozoa</taxon>
        <taxon>Arthropoda</taxon>
        <taxon>Crustacea</taxon>
        <taxon>Multicrustacea</taxon>
        <taxon>Malacostraca</taxon>
        <taxon>Eumalacostraca</taxon>
        <taxon>Eucarida</taxon>
        <taxon>Decapoda</taxon>
        <taxon>Pleocyemata</taxon>
        <taxon>Brachyura</taxon>
        <taxon>Eubrachyura</taxon>
        <taxon>Portunoidea</taxon>
        <taxon>Portunidae</taxon>
        <taxon>Portuninae</taxon>
        <taxon>Portunus</taxon>
    </lineage>
</organism>
<dbReference type="AlphaFoldDB" id="A0A5B7JMA5"/>
<feature type="region of interest" description="Disordered" evidence="1">
    <location>
        <begin position="1"/>
        <end position="43"/>
    </location>
</feature>
<comment type="caution">
    <text evidence="2">The sequence shown here is derived from an EMBL/GenBank/DDBJ whole genome shotgun (WGS) entry which is preliminary data.</text>
</comment>
<dbReference type="Proteomes" id="UP000324222">
    <property type="component" value="Unassembled WGS sequence"/>
</dbReference>
<accession>A0A5B7JMA5</accession>
<evidence type="ECO:0000256" key="1">
    <source>
        <dbReference type="SAM" id="MobiDB-lite"/>
    </source>
</evidence>
<sequence>MDNTEEEQREADRQGLSQRSTTFRRSSIRQSLRQASPPDTPPLFHFVPRQTFLPPDSASCRPHSHNIPPSGPPILALKRINVNVI</sequence>
<feature type="compositionally biased region" description="Polar residues" evidence="1">
    <location>
        <begin position="15"/>
        <end position="34"/>
    </location>
</feature>
<keyword evidence="3" id="KW-1185">Reference proteome</keyword>
<name>A0A5B7JMA5_PORTR</name>
<dbReference type="EMBL" id="VSRR010102209">
    <property type="protein sequence ID" value="MPC95426.1"/>
    <property type="molecule type" value="Genomic_DNA"/>
</dbReference>
<gene>
    <name evidence="2" type="ORF">E2C01_090639</name>
</gene>
<reference evidence="2 3" key="1">
    <citation type="submission" date="2019-05" db="EMBL/GenBank/DDBJ databases">
        <title>Another draft genome of Portunus trituberculatus and its Hox gene families provides insights of decapod evolution.</title>
        <authorList>
            <person name="Jeong J.-H."/>
            <person name="Song I."/>
            <person name="Kim S."/>
            <person name="Choi T."/>
            <person name="Kim D."/>
            <person name="Ryu S."/>
            <person name="Kim W."/>
        </authorList>
    </citation>
    <scope>NUCLEOTIDE SEQUENCE [LARGE SCALE GENOMIC DNA]</scope>
    <source>
        <tissue evidence="2">Muscle</tissue>
    </source>
</reference>
<evidence type="ECO:0000313" key="3">
    <source>
        <dbReference type="Proteomes" id="UP000324222"/>
    </source>
</evidence>
<protein>
    <submittedName>
        <fullName evidence="2">Uncharacterized protein</fullName>
    </submittedName>
</protein>
<proteinExistence type="predicted"/>
<evidence type="ECO:0000313" key="2">
    <source>
        <dbReference type="EMBL" id="MPC95426.1"/>
    </source>
</evidence>